<gene>
    <name evidence="1" type="ORF">DD666_12290</name>
</gene>
<reference evidence="1 2" key="1">
    <citation type="journal article" date="2018" name="Nat. Biotechnol.">
        <title>A standardized bacterial taxonomy based on genome phylogeny substantially revises the tree of life.</title>
        <authorList>
            <person name="Parks D.H."/>
            <person name="Chuvochina M."/>
            <person name="Waite D.W."/>
            <person name="Rinke C."/>
            <person name="Skarshewski A."/>
            <person name="Chaumeil P.A."/>
            <person name="Hugenholtz P."/>
        </authorList>
    </citation>
    <scope>NUCLEOTIDE SEQUENCE [LARGE SCALE GENOMIC DNA]</scope>
    <source>
        <strain evidence="1">UBA10707</strain>
    </source>
</reference>
<protein>
    <recommendedName>
        <fullName evidence="3">Hydrolase</fullName>
    </recommendedName>
</protein>
<dbReference type="InterPro" id="IPR029058">
    <property type="entry name" value="AB_hydrolase_fold"/>
</dbReference>
<accession>A0A356LHX6</accession>
<comment type="caution">
    <text evidence="1">The sequence shown here is derived from an EMBL/GenBank/DDBJ whole genome shotgun (WGS) entry which is preliminary data.</text>
</comment>
<organism evidence="1 2">
    <name type="scientific">Advenella kashmirensis</name>
    <dbReference type="NCBI Taxonomy" id="310575"/>
    <lineage>
        <taxon>Bacteria</taxon>
        <taxon>Pseudomonadati</taxon>
        <taxon>Pseudomonadota</taxon>
        <taxon>Betaproteobacteria</taxon>
        <taxon>Burkholderiales</taxon>
        <taxon>Alcaligenaceae</taxon>
    </lineage>
</organism>
<dbReference type="AlphaFoldDB" id="A0A356LHX6"/>
<evidence type="ECO:0008006" key="3">
    <source>
        <dbReference type="Google" id="ProtNLM"/>
    </source>
</evidence>
<dbReference type="Proteomes" id="UP000264036">
    <property type="component" value="Unassembled WGS sequence"/>
</dbReference>
<dbReference type="EMBL" id="DOEK01000029">
    <property type="protein sequence ID" value="HBP30181.1"/>
    <property type="molecule type" value="Genomic_DNA"/>
</dbReference>
<dbReference type="Gene3D" id="3.40.50.1820">
    <property type="entry name" value="alpha/beta hydrolase"/>
    <property type="match status" value="1"/>
</dbReference>
<evidence type="ECO:0000313" key="2">
    <source>
        <dbReference type="Proteomes" id="UP000264036"/>
    </source>
</evidence>
<name>A0A356LHX6_9BURK</name>
<sequence>MTEIKTSQILLPEGDAHGQLFYILHEENEQLTNMPFLLGTIRAEFPDAVIRIAVVALDEDTAWLDAGDTEPDAPETTQLAPRLAANIKSLEHDIQMGQNIHGVLSEATAVIGVGPAGSLVLGLTLLEQPIAGRLITFGAKFPAYPLELSLDTTVHLLHADRDTTISSARAREAHERMALLQADATIDIAMNSAESFSEVLIGKMFERLKTCVPLRYWRYAAESESDKQEEGRAPPTSLH</sequence>
<proteinExistence type="predicted"/>
<evidence type="ECO:0000313" key="1">
    <source>
        <dbReference type="EMBL" id="HBP30181.1"/>
    </source>
</evidence>